<dbReference type="RefSeq" id="WP_166652377.1">
    <property type="nucleotide sequence ID" value="NZ_SNZR01000011.1"/>
</dbReference>
<dbReference type="Gene3D" id="3.30.2000.30">
    <property type="match status" value="1"/>
</dbReference>
<accession>A0A4R7C7Q1</accession>
<comment type="caution">
    <text evidence="1">The sequence shown here is derived from an EMBL/GenBank/DDBJ whole genome shotgun (WGS) entry which is preliminary data.</text>
</comment>
<gene>
    <name evidence="1" type="ORF">EV668_1483</name>
</gene>
<reference evidence="1 2" key="1">
    <citation type="submission" date="2019-03" db="EMBL/GenBank/DDBJ databases">
        <title>Genomic Encyclopedia of Type Strains, Phase IV (KMG-IV): sequencing the most valuable type-strain genomes for metagenomic binning, comparative biology and taxonomic classification.</title>
        <authorList>
            <person name="Goeker M."/>
        </authorList>
    </citation>
    <scope>NUCLEOTIDE SEQUENCE [LARGE SCALE GENOMIC DNA]</scope>
    <source>
        <strain evidence="1 2">DSM 25903</strain>
    </source>
</reference>
<sequence>MPMVAAILALRDAVKATALADVSLAAEIGPRFFDRPPDAKDKPTFPYVFVGPKKIDRHELCDDPARPARMRLYVATRDFQSDEAWTLAQLLADALDGASPDLAAPWGLTEIRVVTAGDAAEAGQPRQVFLDITTVIFRAG</sequence>
<dbReference type="InterPro" id="IPR021508">
    <property type="entry name" value="Gp17-like"/>
</dbReference>
<name>A0A4R7C7Q1_9HYPH</name>
<dbReference type="EMBL" id="SNZR01000011">
    <property type="protein sequence ID" value="TDR94203.1"/>
    <property type="molecule type" value="Genomic_DNA"/>
</dbReference>
<dbReference type="AlphaFoldDB" id="A0A4R7C7Q1"/>
<keyword evidence="2" id="KW-1185">Reference proteome</keyword>
<protein>
    <submittedName>
        <fullName evidence="1">Uncharacterized protein DUF3168</fullName>
    </submittedName>
</protein>
<proteinExistence type="predicted"/>
<evidence type="ECO:0000313" key="2">
    <source>
        <dbReference type="Proteomes" id="UP000295122"/>
    </source>
</evidence>
<organism evidence="1 2">
    <name type="scientific">Enterovirga rhinocerotis</name>
    <dbReference type="NCBI Taxonomy" id="1339210"/>
    <lineage>
        <taxon>Bacteria</taxon>
        <taxon>Pseudomonadati</taxon>
        <taxon>Pseudomonadota</taxon>
        <taxon>Alphaproteobacteria</taxon>
        <taxon>Hyphomicrobiales</taxon>
        <taxon>Methylobacteriaceae</taxon>
        <taxon>Enterovirga</taxon>
    </lineage>
</organism>
<evidence type="ECO:0000313" key="1">
    <source>
        <dbReference type="EMBL" id="TDR94203.1"/>
    </source>
</evidence>
<dbReference type="Pfam" id="PF11367">
    <property type="entry name" value="Tail_completion_gp17"/>
    <property type="match status" value="1"/>
</dbReference>
<dbReference type="Proteomes" id="UP000295122">
    <property type="component" value="Unassembled WGS sequence"/>
</dbReference>
<dbReference type="InterPro" id="IPR053745">
    <property type="entry name" value="Viral_Tail_Comp_sf"/>
</dbReference>